<evidence type="ECO:0000313" key="3">
    <source>
        <dbReference type="Proteomes" id="UP001066276"/>
    </source>
</evidence>
<accession>A0AAV7U6L7</accession>
<feature type="region of interest" description="Disordered" evidence="1">
    <location>
        <begin position="1"/>
        <end position="32"/>
    </location>
</feature>
<comment type="caution">
    <text evidence="2">The sequence shown here is derived from an EMBL/GenBank/DDBJ whole genome shotgun (WGS) entry which is preliminary data.</text>
</comment>
<organism evidence="2 3">
    <name type="scientific">Pleurodeles waltl</name>
    <name type="common">Iberian ribbed newt</name>
    <dbReference type="NCBI Taxonomy" id="8319"/>
    <lineage>
        <taxon>Eukaryota</taxon>
        <taxon>Metazoa</taxon>
        <taxon>Chordata</taxon>
        <taxon>Craniata</taxon>
        <taxon>Vertebrata</taxon>
        <taxon>Euteleostomi</taxon>
        <taxon>Amphibia</taxon>
        <taxon>Batrachia</taxon>
        <taxon>Caudata</taxon>
        <taxon>Salamandroidea</taxon>
        <taxon>Salamandridae</taxon>
        <taxon>Pleurodelinae</taxon>
        <taxon>Pleurodeles</taxon>
    </lineage>
</organism>
<dbReference type="AlphaFoldDB" id="A0AAV7U6L7"/>
<feature type="compositionally biased region" description="Basic residues" evidence="1">
    <location>
        <begin position="15"/>
        <end position="28"/>
    </location>
</feature>
<proteinExistence type="predicted"/>
<gene>
    <name evidence="2" type="ORF">NDU88_001490</name>
</gene>
<dbReference type="EMBL" id="JANPWB010000005">
    <property type="protein sequence ID" value="KAJ1184687.1"/>
    <property type="molecule type" value="Genomic_DNA"/>
</dbReference>
<sequence length="69" mass="7976">METEGKCLGRSGPRSQRKRVKPVTRKPLRPGVRSGGCRLEKLLSPRVRHNSGELWLVRVLKLTPEERRF</sequence>
<keyword evidence="3" id="KW-1185">Reference proteome</keyword>
<reference evidence="2" key="1">
    <citation type="journal article" date="2022" name="bioRxiv">
        <title>Sequencing and chromosome-scale assembly of the giantPleurodeles waltlgenome.</title>
        <authorList>
            <person name="Brown T."/>
            <person name="Elewa A."/>
            <person name="Iarovenko S."/>
            <person name="Subramanian E."/>
            <person name="Araus A.J."/>
            <person name="Petzold A."/>
            <person name="Susuki M."/>
            <person name="Suzuki K.-i.T."/>
            <person name="Hayashi T."/>
            <person name="Toyoda A."/>
            <person name="Oliveira C."/>
            <person name="Osipova E."/>
            <person name="Leigh N.D."/>
            <person name="Simon A."/>
            <person name="Yun M.H."/>
        </authorList>
    </citation>
    <scope>NUCLEOTIDE SEQUENCE</scope>
    <source>
        <strain evidence="2">20211129_DDA</strain>
        <tissue evidence="2">Liver</tissue>
    </source>
</reference>
<protein>
    <submittedName>
        <fullName evidence="2">Uncharacterized protein</fullName>
    </submittedName>
</protein>
<evidence type="ECO:0000256" key="1">
    <source>
        <dbReference type="SAM" id="MobiDB-lite"/>
    </source>
</evidence>
<dbReference type="Proteomes" id="UP001066276">
    <property type="component" value="Chromosome 3_1"/>
</dbReference>
<name>A0AAV7U6L7_PLEWA</name>
<evidence type="ECO:0000313" key="2">
    <source>
        <dbReference type="EMBL" id="KAJ1184687.1"/>
    </source>
</evidence>